<dbReference type="Proteomes" id="UP001148299">
    <property type="component" value="Unassembled WGS sequence"/>
</dbReference>
<keyword evidence="3" id="KW-1185">Reference proteome</keyword>
<dbReference type="AlphaFoldDB" id="A0A9W9RLX5"/>
<protein>
    <submittedName>
        <fullName evidence="2">Cyanovirin-N</fullName>
    </submittedName>
</protein>
<proteinExistence type="predicted"/>
<name>A0A9W9RLX5_PENBR</name>
<dbReference type="Pfam" id="PF08881">
    <property type="entry name" value="CVNH"/>
    <property type="match status" value="1"/>
</dbReference>
<evidence type="ECO:0000313" key="3">
    <source>
        <dbReference type="Proteomes" id="UP001148299"/>
    </source>
</evidence>
<dbReference type="PANTHER" id="PTHR42076:SF1">
    <property type="entry name" value="CYANOVIRIN-N DOMAIN-CONTAINING PROTEIN"/>
    <property type="match status" value="1"/>
</dbReference>
<feature type="domain" description="Cyanovirin-N" evidence="1">
    <location>
        <begin position="2"/>
        <end position="105"/>
    </location>
</feature>
<dbReference type="Gene3D" id="2.30.60.10">
    <property type="entry name" value="Cyanovirin-N"/>
    <property type="match status" value="1"/>
</dbReference>
<gene>
    <name evidence="2" type="ORF">N7541_002523</name>
</gene>
<dbReference type="PANTHER" id="PTHR42076">
    <property type="entry name" value="CYANOVIRIN-N HOMOLOG"/>
    <property type="match status" value="1"/>
</dbReference>
<organism evidence="2 3">
    <name type="scientific">Penicillium brevicompactum</name>
    <dbReference type="NCBI Taxonomy" id="5074"/>
    <lineage>
        <taxon>Eukaryota</taxon>
        <taxon>Fungi</taxon>
        <taxon>Dikarya</taxon>
        <taxon>Ascomycota</taxon>
        <taxon>Pezizomycotina</taxon>
        <taxon>Eurotiomycetes</taxon>
        <taxon>Eurotiomycetidae</taxon>
        <taxon>Eurotiales</taxon>
        <taxon>Aspergillaceae</taxon>
        <taxon>Penicillium</taxon>
    </lineage>
</organism>
<dbReference type="SUPFAM" id="SSF51322">
    <property type="entry name" value="Cyanovirin-N"/>
    <property type="match status" value="1"/>
</dbReference>
<evidence type="ECO:0000313" key="2">
    <source>
        <dbReference type="EMBL" id="KAJ5361679.1"/>
    </source>
</evidence>
<dbReference type="InterPro" id="IPR011058">
    <property type="entry name" value="Cyanovirin-N"/>
</dbReference>
<dbReference type="SMART" id="SM01111">
    <property type="entry name" value="CVNH"/>
    <property type="match status" value="1"/>
</dbReference>
<dbReference type="InterPro" id="IPR036673">
    <property type="entry name" value="Cyanovirin-N_sf"/>
</dbReference>
<reference evidence="2" key="1">
    <citation type="submission" date="2022-12" db="EMBL/GenBank/DDBJ databases">
        <authorList>
            <person name="Petersen C."/>
        </authorList>
    </citation>
    <scope>NUCLEOTIDE SEQUENCE</scope>
    <source>
        <strain evidence="2">IBT 35675</strain>
    </source>
</reference>
<evidence type="ECO:0000259" key="1">
    <source>
        <dbReference type="SMART" id="SM01111"/>
    </source>
</evidence>
<reference evidence="2" key="2">
    <citation type="journal article" date="2023" name="IMA Fungus">
        <title>Comparative genomic study of the Penicillium genus elucidates a diverse pangenome and 15 lateral gene transfer events.</title>
        <authorList>
            <person name="Petersen C."/>
            <person name="Sorensen T."/>
            <person name="Nielsen M.R."/>
            <person name="Sondergaard T.E."/>
            <person name="Sorensen J.L."/>
            <person name="Fitzpatrick D.A."/>
            <person name="Frisvad J.C."/>
            <person name="Nielsen K.L."/>
        </authorList>
    </citation>
    <scope>NUCLEOTIDE SEQUENCE</scope>
    <source>
        <strain evidence="2">IBT 35675</strain>
    </source>
</reference>
<dbReference type="OrthoDB" id="2441380at2759"/>
<accession>A0A9W9RLX5</accession>
<comment type="caution">
    <text evidence="2">The sequence shown here is derived from an EMBL/GenBank/DDBJ whole genome shotgun (WGS) entry which is preliminary data.</text>
</comment>
<sequence length="109" mass="12182">MGFHKSSMDIKLKEGHVLTAYCRRPTGEAIYSELDLDELLGTRKGEFAWGYKDFSASSQDVNLELEGPTNEPMLHAKVDDGVGHLRESEVNLAGCIKNIDGNLRFMDCF</sequence>
<dbReference type="EMBL" id="JAPZBR010000002">
    <property type="protein sequence ID" value="KAJ5361679.1"/>
    <property type="molecule type" value="Genomic_DNA"/>
</dbReference>